<dbReference type="InterPro" id="IPR020783">
    <property type="entry name" value="Ribosomal_uL11_C"/>
</dbReference>
<gene>
    <name evidence="6" type="primary">rpl11</name>
</gene>
<dbReference type="InterPro" id="IPR020785">
    <property type="entry name" value="Ribosomal_uL11_CS"/>
</dbReference>
<dbReference type="Pfam" id="PF00298">
    <property type="entry name" value="Ribosomal_L11"/>
    <property type="match status" value="1"/>
</dbReference>
<dbReference type="HAMAP" id="MF_00736">
    <property type="entry name" value="Ribosomal_uL11"/>
    <property type="match status" value="1"/>
</dbReference>
<keyword evidence="4 6" id="KW-0689">Ribosomal protein</keyword>
<dbReference type="PANTHER" id="PTHR11661:SF1">
    <property type="entry name" value="LARGE RIBOSOMAL SUBUNIT PROTEIN UL11M"/>
    <property type="match status" value="1"/>
</dbReference>
<comment type="function">
    <text evidence="6">Forms part of the ribosomal stalk which helps the ribosome interact with GTP-bound translation factors.</text>
</comment>
<evidence type="ECO:0000256" key="4">
    <source>
        <dbReference type="ARBA" id="ARBA00022980"/>
    </source>
</evidence>
<dbReference type="CDD" id="cd00349">
    <property type="entry name" value="Ribosomal_L11"/>
    <property type="match status" value="1"/>
</dbReference>
<dbReference type="InterPro" id="IPR000911">
    <property type="entry name" value="Ribosomal_uL11"/>
</dbReference>
<evidence type="ECO:0000256" key="1">
    <source>
        <dbReference type="ARBA" id="ARBA00010537"/>
    </source>
</evidence>
<dbReference type="Pfam" id="PF03946">
    <property type="entry name" value="Ribosomal_L11_N"/>
    <property type="match status" value="1"/>
</dbReference>
<evidence type="ECO:0000256" key="6">
    <source>
        <dbReference type="HAMAP-Rule" id="MF_00736"/>
    </source>
</evidence>
<dbReference type="SUPFAM" id="SSF46906">
    <property type="entry name" value="Ribosomal protein L11, C-terminal domain"/>
    <property type="match status" value="1"/>
</dbReference>
<dbReference type="SMART" id="SM00649">
    <property type="entry name" value="RL11"/>
    <property type="match status" value="1"/>
</dbReference>
<dbReference type="InterPro" id="IPR036769">
    <property type="entry name" value="Ribosomal_uL11_C_sf"/>
</dbReference>
<dbReference type="InterPro" id="IPR020784">
    <property type="entry name" value="Ribosomal_uL11_N"/>
</dbReference>
<dbReference type="GO" id="GO:0006412">
    <property type="term" value="P:translation"/>
    <property type="evidence" value="ECO:0007669"/>
    <property type="project" value="UniProtKB-UniRule"/>
</dbReference>
<keyword evidence="5 6" id="KW-0687">Ribonucleoprotein</keyword>
<protein>
    <recommendedName>
        <fullName evidence="6">Large ribosomal subunit protein uL11</fullName>
    </recommendedName>
</protein>
<comment type="similarity">
    <text evidence="1 6 7">Belongs to the universal ribosomal protein uL11 family.</text>
</comment>
<evidence type="ECO:0000313" key="10">
    <source>
        <dbReference type="EMBL" id="AOZ56054.1"/>
    </source>
</evidence>
<comment type="subunit">
    <text evidence="6">Part of the ribosomal stalk of the 50S ribosomal subunit. Interacts with L10 and the large rRNA to form the base of the stalk. L10 forms an elongated spine to which L12 dimers bind in a sequential fashion forming a multimeric L10(L12)X complex.</text>
</comment>
<dbReference type="Gene3D" id="3.30.1550.10">
    <property type="entry name" value="Ribosomal protein L11/L12, N-terminal domain"/>
    <property type="match status" value="1"/>
</dbReference>
<proteinExistence type="inferred from homology"/>
<keyword evidence="3 6" id="KW-0694">RNA-binding</keyword>
<dbReference type="Gene3D" id="1.10.10.250">
    <property type="entry name" value="Ribosomal protein L11, C-terminal domain"/>
    <property type="match status" value="1"/>
</dbReference>
<dbReference type="GO" id="GO:0003735">
    <property type="term" value="F:structural constituent of ribosome"/>
    <property type="evidence" value="ECO:0007669"/>
    <property type="project" value="InterPro"/>
</dbReference>
<dbReference type="InterPro" id="IPR036796">
    <property type="entry name" value="Ribosomal_uL11_N_sf"/>
</dbReference>
<evidence type="ECO:0000256" key="7">
    <source>
        <dbReference type="RuleBase" id="RU003978"/>
    </source>
</evidence>
<reference evidence="10" key="1">
    <citation type="journal article" date="2017" name="Nature">
        <title>Metagenomic exploration of ASGARD archaea illuminates the origin of cellular complexity in eukaryotes.</title>
        <authorList>
            <person name="Zaremba-Niedzwiedzka K."/>
            <person name="Caceres E.F."/>
            <person name="Saw J.H.W."/>
            <person name="Backstrom D."/>
            <person name="Juzokaite L."/>
            <person name="Vancaester E."/>
            <person name="Seitz K.W."/>
            <person name="Anantharaman K."/>
            <person name="Starnawski P."/>
            <person name="Kjeldsen K.U."/>
            <person name="Stott M.B."/>
            <person name="Nunoura T."/>
            <person name="Banfield J.F."/>
            <person name="Schramm A."/>
            <person name="Baker B.J."/>
            <person name="Spang A."/>
            <person name="Ettema T.J.G."/>
        </authorList>
    </citation>
    <scope>NUCLEOTIDE SEQUENCE</scope>
    <source>
        <strain evidence="10">TIV_2</strain>
    </source>
</reference>
<name>A0A1L2JM65_9CREN</name>
<dbReference type="GO" id="GO:0015934">
    <property type="term" value="C:large ribosomal subunit"/>
    <property type="evidence" value="ECO:0007669"/>
    <property type="project" value="TreeGrafter"/>
</dbReference>
<feature type="domain" description="Large ribosomal subunit protein uL11 N-terminal" evidence="9">
    <location>
        <begin position="6"/>
        <end position="64"/>
    </location>
</feature>
<evidence type="ECO:0000256" key="5">
    <source>
        <dbReference type="ARBA" id="ARBA00023274"/>
    </source>
</evidence>
<dbReference type="PANTHER" id="PTHR11661">
    <property type="entry name" value="60S RIBOSOMAL PROTEIN L12"/>
    <property type="match status" value="1"/>
</dbReference>
<dbReference type="PROSITE" id="PS00359">
    <property type="entry name" value="RIBOSOMAL_L11"/>
    <property type="match status" value="1"/>
</dbReference>
<evidence type="ECO:0000259" key="9">
    <source>
        <dbReference type="Pfam" id="PF03946"/>
    </source>
</evidence>
<accession>A0A1L2JM65</accession>
<dbReference type="SUPFAM" id="SSF54747">
    <property type="entry name" value="Ribosomal L11/L12e N-terminal domain"/>
    <property type="match status" value="1"/>
</dbReference>
<sequence length="164" mass="17405">MVKKVVKVLVEGGKATPGPPIGPALGGLGVDIGRIVGEINQKTKEYAGMKVPVEIEIDTETKQYEVRVGLPQTSMLLLKELGVEKGSGDAGSSKVGSLKREQIVKIAKMKLPTMNTTSLKSAVKQVLGTAVSVGVLIEGKTPKEAIKEVDEGLWDDLLKEEEQG</sequence>
<evidence type="ECO:0000256" key="3">
    <source>
        <dbReference type="ARBA" id="ARBA00022884"/>
    </source>
</evidence>
<organism evidence="10">
    <name type="scientific">uncultured korarchaeote</name>
    <dbReference type="NCBI Taxonomy" id="161241"/>
    <lineage>
        <taxon>Archaea</taxon>
        <taxon>Thermoproteota</taxon>
        <taxon>environmental samples</taxon>
    </lineage>
</organism>
<evidence type="ECO:0000259" key="8">
    <source>
        <dbReference type="Pfam" id="PF00298"/>
    </source>
</evidence>
<keyword evidence="2 6" id="KW-0699">rRNA-binding</keyword>
<dbReference type="EMBL" id="KX764967">
    <property type="protein sequence ID" value="AOZ56054.1"/>
    <property type="molecule type" value="Genomic_DNA"/>
</dbReference>
<dbReference type="AlphaFoldDB" id="A0A1L2JM65"/>
<evidence type="ECO:0000256" key="2">
    <source>
        <dbReference type="ARBA" id="ARBA00022730"/>
    </source>
</evidence>
<feature type="domain" description="Large ribosomal subunit protein uL11 C-terminal" evidence="8">
    <location>
        <begin position="71"/>
        <end position="136"/>
    </location>
</feature>
<dbReference type="GO" id="GO:0070180">
    <property type="term" value="F:large ribosomal subunit rRNA binding"/>
    <property type="evidence" value="ECO:0007669"/>
    <property type="project" value="UniProtKB-UniRule"/>
</dbReference>
<dbReference type="NCBIfam" id="NF002232">
    <property type="entry name" value="PRK01143.1"/>
    <property type="match status" value="1"/>
</dbReference>